<gene>
    <name evidence="3" type="ORF">Ptr86124_011334</name>
    <name evidence="2" type="ORF">PtrM4_052820</name>
</gene>
<evidence type="ECO:0000313" key="4">
    <source>
        <dbReference type="Proteomes" id="UP000249757"/>
    </source>
</evidence>
<evidence type="ECO:0000313" key="3">
    <source>
        <dbReference type="EMBL" id="KAI1509748.1"/>
    </source>
</evidence>
<reference evidence="2" key="1">
    <citation type="journal article" date="2018" name="BMC Genomics">
        <title>Comparative genomics of the wheat fungal pathogen Pyrenophora tritici-repentis reveals chromosomal variations and genome plasticity.</title>
        <authorList>
            <person name="Moolhuijzen P."/>
            <person name="See P.T."/>
            <person name="Hane J.K."/>
            <person name="Shi G."/>
            <person name="Liu Z."/>
            <person name="Oliver R.P."/>
            <person name="Moffat C.S."/>
        </authorList>
    </citation>
    <scope>NUCLEOTIDE SEQUENCE [LARGE SCALE GENOMIC DNA]</scope>
    <source>
        <strain evidence="2">M4</strain>
    </source>
</reference>
<dbReference type="Proteomes" id="UP000245464">
    <property type="component" value="Chromosome 10"/>
</dbReference>
<accession>A0A2W1FY91</accession>
<dbReference type="Proteomes" id="UP000249757">
    <property type="component" value="Unassembled WGS sequence"/>
</dbReference>
<dbReference type="OrthoDB" id="10376153at2759"/>
<name>A0A2W1FY91_9PLEO</name>
<organism evidence="3 4">
    <name type="scientific">Pyrenophora tritici-repentis</name>
    <dbReference type="NCBI Taxonomy" id="45151"/>
    <lineage>
        <taxon>Eukaryota</taxon>
        <taxon>Fungi</taxon>
        <taxon>Dikarya</taxon>
        <taxon>Ascomycota</taxon>
        <taxon>Pezizomycotina</taxon>
        <taxon>Dothideomycetes</taxon>
        <taxon>Pleosporomycetidae</taxon>
        <taxon>Pleosporales</taxon>
        <taxon>Pleosporineae</taxon>
        <taxon>Pleosporaceae</taxon>
        <taxon>Pyrenophora</taxon>
    </lineage>
</organism>
<dbReference type="EMBL" id="NQIK02000010">
    <property type="protein sequence ID" value="KAF7565848.1"/>
    <property type="molecule type" value="Genomic_DNA"/>
</dbReference>
<dbReference type="OMA" id="SIACMET"/>
<evidence type="ECO:0000256" key="1">
    <source>
        <dbReference type="SAM" id="MobiDB-lite"/>
    </source>
</evidence>
<comment type="caution">
    <text evidence="3">The sequence shown here is derived from an EMBL/GenBank/DDBJ whole genome shotgun (WGS) entry which is preliminary data.</text>
</comment>
<dbReference type="AlphaFoldDB" id="A0A2W1FY91"/>
<feature type="region of interest" description="Disordered" evidence="1">
    <location>
        <begin position="1"/>
        <end position="31"/>
    </location>
</feature>
<dbReference type="EMBL" id="NRDI02000019">
    <property type="protein sequence ID" value="KAI1509748.1"/>
    <property type="molecule type" value="Genomic_DNA"/>
</dbReference>
<sequence>MDGPRKSYPGITPGQPFGPAVPPKDVPPVPKKRLNHLEPLMMLNDIQTVPKRRSDGWVRRSDWPREAKAQGDGRKCDSIGNPTKPSPRRINEMRVGGTARETKRDTIELLIEDVQANNRLSSDTTNNVRNTVAPRSFSWLLKPTDPPRSTSVPQMSTSRNEWLSVCASPYTNPRTPPVAPFRIRRSGTHGSTQIGSLKDKIQRLAIEQRAEKQAGNAKVAKTRSSMPNMSIGKDARTEIQKKTLKKRGSPTHSKTATCAPCHNSRVEDMYPPPRRHNITPITITRLNNPEETRKAIREQHAATYPVLSRPDKQKDGALKRRTSIACMETGIYSKFKAGIDDVFLHVRPKAREKKKMEVRKERILKKMEELKHDGYGVE</sequence>
<reference evidence="3" key="2">
    <citation type="submission" date="2021-05" db="EMBL/GenBank/DDBJ databases">
        <authorList>
            <person name="Moolhuijzen P.M."/>
            <person name="Moffat C.S."/>
        </authorList>
    </citation>
    <scope>NUCLEOTIDE SEQUENCE</scope>
    <source>
        <strain evidence="3">86-124</strain>
    </source>
</reference>
<keyword evidence="4" id="KW-1185">Reference proteome</keyword>
<feature type="compositionally biased region" description="Pro residues" evidence="1">
    <location>
        <begin position="19"/>
        <end position="29"/>
    </location>
</feature>
<reference evidence="4" key="4">
    <citation type="journal article" date="2022" name="Microb. Genom.">
        <title>A global pangenome for the wheat fungal pathogen Pyrenophora tritici-repentis and prediction of effector protein structural homology.</title>
        <authorList>
            <person name="Moolhuijzen P.M."/>
            <person name="See P.T."/>
            <person name="Shi G."/>
            <person name="Powell H.R."/>
            <person name="Cockram J."/>
            <person name="Jorgensen L.N."/>
            <person name="Benslimane H."/>
            <person name="Strelkov S.E."/>
            <person name="Turner J."/>
            <person name="Liu Z."/>
            <person name="Moffat C.S."/>
        </authorList>
    </citation>
    <scope>NUCLEOTIDE SEQUENCE [LARGE SCALE GENOMIC DNA]</scope>
</reference>
<feature type="region of interest" description="Disordered" evidence="1">
    <location>
        <begin position="210"/>
        <end position="230"/>
    </location>
</feature>
<reference evidence="3" key="3">
    <citation type="journal article" date="2022" name="bioRxiv">
        <title>A global pangenome for the wheat fungal pathogen Pyrenophora tritici-repentis and prediction of effector protein structural homology.</title>
        <authorList>
            <person name="Moolhuijzen P."/>
            <person name="See P.T."/>
            <person name="Shi G."/>
            <person name="Powell H.R."/>
            <person name="Cockram J."/>
            <person name="Jorgensen L.N."/>
            <person name="Benslimane H."/>
            <person name="Strelkov S.E."/>
            <person name="Turner J."/>
            <person name="Liu Z."/>
            <person name="Moffat C.S."/>
        </authorList>
    </citation>
    <scope>NUCLEOTIDE SEQUENCE</scope>
    <source>
        <strain evidence="3">86-124</strain>
    </source>
</reference>
<feature type="region of interest" description="Disordered" evidence="1">
    <location>
        <begin position="64"/>
        <end position="90"/>
    </location>
</feature>
<proteinExistence type="predicted"/>
<feature type="compositionally biased region" description="Basic and acidic residues" evidence="1">
    <location>
        <begin position="64"/>
        <end position="77"/>
    </location>
</feature>
<evidence type="ECO:0000313" key="2">
    <source>
        <dbReference type="EMBL" id="KAF7565848.1"/>
    </source>
</evidence>
<protein>
    <submittedName>
        <fullName evidence="3">Uncharacterized protein</fullName>
    </submittedName>
</protein>